<organism evidence="3 4">
    <name type="scientific">Nannocystis exedens</name>
    <dbReference type="NCBI Taxonomy" id="54"/>
    <lineage>
        <taxon>Bacteria</taxon>
        <taxon>Pseudomonadati</taxon>
        <taxon>Myxococcota</taxon>
        <taxon>Polyangia</taxon>
        <taxon>Nannocystales</taxon>
        <taxon>Nannocystaceae</taxon>
        <taxon>Nannocystis</taxon>
    </lineage>
</organism>
<dbReference type="EMBL" id="FOMX01000004">
    <property type="protein sequence ID" value="SFD74577.1"/>
    <property type="molecule type" value="Genomic_DNA"/>
</dbReference>
<accession>A0A1I1UUW9</accession>
<protein>
    <submittedName>
        <fullName evidence="3">Prokaryotic molybdopterin-containing oxidoreductase family, iron-sulfur binding subunit</fullName>
    </submittedName>
</protein>
<dbReference type="RefSeq" id="WP_211302474.1">
    <property type="nucleotide sequence ID" value="NZ_FOMX01000004.1"/>
</dbReference>
<dbReference type="Proteomes" id="UP000199400">
    <property type="component" value="Unassembled WGS sequence"/>
</dbReference>
<dbReference type="Pfam" id="PF12838">
    <property type="entry name" value="Fer4_7"/>
    <property type="match status" value="1"/>
</dbReference>
<evidence type="ECO:0000313" key="3">
    <source>
        <dbReference type="EMBL" id="SFD74577.1"/>
    </source>
</evidence>
<evidence type="ECO:0000256" key="1">
    <source>
        <dbReference type="SAM" id="MobiDB-lite"/>
    </source>
</evidence>
<dbReference type="SUPFAM" id="SSF53706">
    <property type="entry name" value="Formate dehydrogenase/DMSO reductase, domains 1-3"/>
    <property type="match status" value="1"/>
</dbReference>
<dbReference type="PANTHER" id="PTHR42783:SF3">
    <property type="entry name" value="GLUTAMATE SYNTHASE [NADPH] SMALL CHAIN-RELATED"/>
    <property type="match status" value="1"/>
</dbReference>
<dbReference type="Gene3D" id="3.30.70.20">
    <property type="match status" value="2"/>
</dbReference>
<dbReference type="PROSITE" id="PS51318">
    <property type="entry name" value="TAT"/>
    <property type="match status" value="1"/>
</dbReference>
<dbReference type="Gene3D" id="3.40.50.740">
    <property type="match status" value="1"/>
</dbReference>
<evidence type="ECO:0000259" key="2">
    <source>
        <dbReference type="PROSITE" id="PS51379"/>
    </source>
</evidence>
<reference evidence="4" key="1">
    <citation type="submission" date="2016-10" db="EMBL/GenBank/DDBJ databases">
        <authorList>
            <person name="Varghese N."/>
            <person name="Submissions S."/>
        </authorList>
    </citation>
    <scope>NUCLEOTIDE SEQUENCE [LARGE SCALE GENOMIC DNA]</scope>
    <source>
        <strain evidence="4">ATCC 25963</strain>
    </source>
</reference>
<dbReference type="SUPFAM" id="SSF54862">
    <property type="entry name" value="4Fe-4S ferredoxins"/>
    <property type="match status" value="1"/>
</dbReference>
<dbReference type="CDD" id="cd10551">
    <property type="entry name" value="PsrB"/>
    <property type="match status" value="1"/>
</dbReference>
<proteinExistence type="predicted"/>
<dbReference type="InterPro" id="IPR017896">
    <property type="entry name" value="4Fe4S_Fe-S-bd"/>
</dbReference>
<dbReference type="PANTHER" id="PTHR42783">
    <property type="entry name" value="GLUTAMATE SYNTHASE [NADPH] SMALL CHAIN"/>
    <property type="match status" value="1"/>
</dbReference>
<dbReference type="InterPro" id="IPR006311">
    <property type="entry name" value="TAT_signal"/>
</dbReference>
<keyword evidence="4" id="KW-1185">Reference proteome</keyword>
<gene>
    <name evidence="3" type="ORF">SAMN02745121_01320</name>
</gene>
<dbReference type="Gene3D" id="2.20.25.90">
    <property type="entry name" value="ADC-like domains"/>
    <property type="match status" value="1"/>
</dbReference>
<feature type="region of interest" description="Disordered" evidence="1">
    <location>
        <begin position="649"/>
        <end position="677"/>
    </location>
</feature>
<dbReference type="STRING" id="54.SAMN02745121_01320"/>
<name>A0A1I1UUW9_9BACT</name>
<feature type="compositionally biased region" description="Basic and acidic residues" evidence="1">
    <location>
        <begin position="649"/>
        <end position="667"/>
    </location>
</feature>
<evidence type="ECO:0000313" key="4">
    <source>
        <dbReference type="Proteomes" id="UP000199400"/>
    </source>
</evidence>
<dbReference type="PROSITE" id="PS51379">
    <property type="entry name" value="4FE4S_FER_2"/>
    <property type="match status" value="2"/>
</dbReference>
<feature type="domain" description="4Fe-4S ferredoxin-type" evidence="2">
    <location>
        <begin position="746"/>
        <end position="777"/>
    </location>
</feature>
<dbReference type="AlphaFoldDB" id="A0A1I1UUW9"/>
<feature type="domain" description="4Fe-4S ferredoxin-type" evidence="2">
    <location>
        <begin position="691"/>
        <end position="721"/>
    </location>
</feature>
<sequence length="931" mass="101509">MSDPDVLGRRAFLQRMSAGLAAAGLGGCLDRDPPERIVPYARQPEYVVPGVPLFFASAFTRDAYAYGILVETHEGRPTKIEGHPEHRASLGATCPFGQAMVRELYDPRRSTGVRRGHEPSSWPAFLREARGWFGGGRRVALLTGPTTSRMLEGGVARLAERCPGLRWFAWSPVGRDDLHAGLRRLFGGPLACHYRLDRARVVLSLDDDFLFTDPGRLRHARALAQRRRAELASAEALRLYAIESFPGLTGAAADHRLAARVGDLPRLARDVLRGVLGDAVDDPWLATAVADLKSAGPTGLVVAGPHQPPQVHAMAHAANHLLGAAGRTVVYTERLERQPDGPEHSLPALVTAIARRELDALLILDDNPVFTAPADLGFADALAAVPFTAHLGLWRDETGERCRWHLPLAHPLEAWADAAADDGEVTLSQPTIRPLYDGLSAPELLAALVDDPARGRDLLERTWSDRAPAAADLAQWWRAAIHDGRLPSPATAVSTAIRGDVLATLLSEHVPSDISSPDLALAFRPDPAAWDGRYSLDPWLQELPRPITRLMWGNAAFVAPETARARGLEHDACVRLRVGDRSLDAAVFVLAGHPPDQITVHLGHGRRAPAAGPGFDAYRLRSAGAPWSAAVVAEPLARAGQLIVDRHRGGEHEHGDEHARWSRRGEPARLPPPGLRPASLHPTRAYDEHAWAMAIDLNACIGCNACVVACQAENNIPSVGPVEAARDRTLHWIRIDTYADDRGEGPRWRFQPVPCMQCEHAPCEVVCPTGATQHSHDGLNDMTYNRCFGTRYCANNCPYKVRRFNFFAYAARDVVTLPLQRNPDVTVRTRGVMEKCTYCVQRIRGAEIAAHREGRTMHPGAVVTACQGACPSRAIEFGDLAQPDDPVVALRRDGRAYALLPELGTRPRTSYLARLVHPNPALRAAAPPEED</sequence>